<sequence length="43" mass="5068">MLDILFIRRTMVISDYFFIAAKKSSFLDFARINQATVQIKNQI</sequence>
<gene>
    <name evidence="1" type="ORF">CLOBOL_04206</name>
</gene>
<protein>
    <submittedName>
        <fullName evidence="1">Uncharacterized protein</fullName>
    </submittedName>
</protein>
<dbReference type="Proteomes" id="UP000005396">
    <property type="component" value="Unassembled WGS sequence"/>
</dbReference>
<evidence type="ECO:0000313" key="2">
    <source>
        <dbReference type="Proteomes" id="UP000005396"/>
    </source>
</evidence>
<accession>A8RV41</accession>
<dbReference type="PaxDb" id="411902-CLOBOL_04206"/>
<proteinExistence type="predicted"/>
<evidence type="ECO:0000313" key="1">
    <source>
        <dbReference type="EMBL" id="EDP16035.1"/>
    </source>
</evidence>
<reference evidence="1 2" key="1">
    <citation type="submission" date="2007-08" db="EMBL/GenBank/DDBJ databases">
        <authorList>
            <person name="Fulton L."/>
            <person name="Clifton S."/>
            <person name="Fulton B."/>
            <person name="Xu J."/>
            <person name="Minx P."/>
            <person name="Pepin K.H."/>
            <person name="Johnson M."/>
            <person name="Thiruvilangam P."/>
            <person name="Bhonagiri V."/>
            <person name="Nash W.E."/>
            <person name="Mardis E.R."/>
            <person name="Wilson R.K."/>
        </authorList>
    </citation>
    <scope>NUCLEOTIDE SEQUENCE [LARGE SCALE GENOMIC DNA]</scope>
    <source>
        <strain evidence="2">ATCC BAA-613 / DSM 15670 / CCUG 46953 / JCM 12243 / WAL 16351</strain>
    </source>
</reference>
<name>A8RV41_ENTBW</name>
<dbReference type="HOGENOM" id="CLU_3231701_0_0_9"/>
<comment type="caution">
    <text evidence="1">The sequence shown here is derived from an EMBL/GenBank/DDBJ whole genome shotgun (WGS) entry which is preliminary data.</text>
</comment>
<dbReference type="EMBL" id="ABCC02000033">
    <property type="protein sequence ID" value="EDP16035.1"/>
    <property type="molecule type" value="Genomic_DNA"/>
</dbReference>
<dbReference type="AlphaFoldDB" id="A8RV41"/>
<reference evidence="1 2" key="2">
    <citation type="submission" date="2007-09" db="EMBL/GenBank/DDBJ databases">
        <title>Draft genome sequence of Clostridium bolteae (ATCC BAA-613).</title>
        <authorList>
            <person name="Sudarsanam P."/>
            <person name="Ley R."/>
            <person name="Guruge J."/>
            <person name="Turnbaugh P.J."/>
            <person name="Mahowald M."/>
            <person name="Liep D."/>
            <person name="Gordon J."/>
        </authorList>
    </citation>
    <scope>NUCLEOTIDE SEQUENCE [LARGE SCALE GENOMIC DNA]</scope>
    <source>
        <strain evidence="2">ATCC BAA-613 / DSM 15670 / CCUG 46953 / JCM 12243 / WAL 16351</strain>
    </source>
</reference>
<organism evidence="1 2">
    <name type="scientific">Enterocloster bolteae (strain ATCC BAA-613 / DSM 15670 / CCUG 46953 / JCM 12243 / WAL 16351)</name>
    <name type="common">Clostridium bolteae</name>
    <dbReference type="NCBI Taxonomy" id="411902"/>
    <lineage>
        <taxon>Bacteria</taxon>
        <taxon>Bacillati</taxon>
        <taxon>Bacillota</taxon>
        <taxon>Clostridia</taxon>
        <taxon>Lachnospirales</taxon>
        <taxon>Lachnospiraceae</taxon>
        <taxon>Enterocloster</taxon>
    </lineage>
</organism>